<reference evidence="2 3" key="1">
    <citation type="submission" date="2020-08" db="EMBL/GenBank/DDBJ databases">
        <title>Genomic Encyclopedia of Type Strains, Phase IV (KMG-IV): sequencing the most valuable type-strain genomes for metagenomic binning, comparative biology and taxonomic classification.</title>
        <authorList>
            <person name="Goeker M."/>
        </authorList>
    </citation>
    <scope>NUCLEOTIDE SEQUENCE [LARGE SCALE GENOMIC DNA]</scope>
    <source>
        <strain evidence="2 3">DSM 21793</strain>
    </source>
</reference>
<dbReference type="Gene3D" id="3.40.630.30">
    <property type="match status" value="1"/>
</dbReference>
<dbReference type="SUPFAM" id="SSF55729">
    <property type="entry name" value="Acyl-CoA N-acyltransferases (Nat)"/>
    <property type="match status" value="1"/>
</dbReference>
<keyword evidence="3" id="KW-1185">Reference proteome</keyword>
<organism evidence="2 3">
    <name type="scientific">Phenylobacterium haematophilum</name>
    <dbReference type="NCBI Taxonomy" id="98513"/>
    <lineage>
        <taxon>Bacteria</taxon>
        <taxon>Pseudomonadati</taxon>
        <taxon>Pseudomonadota</taxon>
        <taxon>Alphaproteobacteria</taxon>
        <taxon>Caulobacterales</taxon>
        <taxon>Caulobacteraceae</taxon>
        <taxon>Phenylobacterium</taxon>
    </lineage>
</organism>
<sequence>MSGDDLKVVNNEEKGRFEVRLGDEVAYAEYRLLATGVLFPHTEVPPAFEGQGVGGKLVRTAMEFVRQRGELVIPVCPFVSAYIQRHPEYHDLVHPGYRAALKI</sequence>
<dbReference type="EMBL" id="JACIDK010000007">
    <property type="protein sequence ID" value="MBB3893063.1"/>
    <property type="molecule type" value="Genomic_DNA"/>
</dbReference>
<dbReference type="InterPro" id="IPR045057">
    <property type="entry name" value="Gcn5-rel_NAT"/>
</dbReference>
<dbReference type="InterPro" id="IPR016181">
    <property type="entry name" value="Acyl_CoA_acyltransferase"/>
</dbReference>
<feature type="domain" description="N-acetyltransferase" evidence="1">
    <location>
        <begin position="9"/>
        <end position="94"/>
    </location>
</feature>
<dbReference type="AlphaFoldDB" id="A0A840A5U6"/>
<proteinExistence type="predicted"/>
<name>A0A840A5U6_9CAUL</name>
<protein>
    <recommendedName>
        <fullName evidence="1">N-acetyltransferase domain-containing protein</fullName>
    </recommendedName>
</protein>
<dbReference type="Proteomes" id="UP000530564">
    <property type="component" value="Unassembled WGS sequence"/>
</dbReference>
<evidence type="ECO:0000313" key="3">
    <source>
        <dbReference type="Proteomes" id="UP000530564"/>
    </source>
</evidence>
<gene>
    <name evidence="2" type="ORF">GGQ61_003801</name>
</gene>
<evidence type="ECO:0000259" key="1">
    <source>
        <dbReference type="PROSITE" id="PS51729"/>
    </source>
</evidence>
<dbReference type="RefSeq" id="WP_183776160.1">
    <property type="nucleotide sequence ID" value="NZ_JACIDK010000007.1"/>
</dbReference>
<dbReference type="PANTHER" id="PTHR31435:SF10">
    <property type="entry name" value="BSR4717 PROTEIN"/>
    <property type="match status" value="1"/>
</dbReference>
<accession>A0A840A5U6</accession>
<dbReference type="PROSITE" id="PS51729">
    <property type="entry name" value="GNAT_YJDJ"/>
    <property type="match status" value="1"/>
</dbReference>
<comment type="caution">
    <text evidence="2">The sequence shown here is derived from an EMBL/GenBank/DDBJ whole genome shotgun (WGS) entry which is preliminary data.</text>
</comment>
<dbReference type="Pfam" id="PF14542">
    <property type="entry name" value="Acetyltransf_CG"/>
    <property type="match status" value="1"/>
</dbReference>
<dbReference type="InterPro" id="IPR031165">
    <property type="entry name" value="GNAT_YJDJ"/>
</dbReference>
<dbReference type="PANTHER" id="PTHR31435">
    <property type="entry name" value="PROTEIN NATD1"/>
    <property type="match status" value="1"/>
</dbReference>
<evidence type="ECO:0000313" key="2">
    <source>
        <dbReference type="EMBL" id="MBB3893063.1"/>
    </source>
</evidence>